<dbReference type="PANTHER" id="PTHR43133">
    <property type="entry name" value="RNA POLYMERASE ECF-TYPE SIGMA FACTO"/>
    <property type="match status" value="1"/>
</dbReference>
<evidence type="ECO:0000256" key="2">
    <source>
        <dbReference type="ARBA" id="ARBA00023015"/>
    </source>
</evidence>
<dbReference type="EMBL" id="MIGB01000054">
    <property type="protein sequence ID" value="OSY35315.1"/>
    <property type="molecule type" value="Genomic_DNA"/>
</dbReference>
<accession>A0A1Y2MJ63</accession>
<keyword evidence="3" id="KW-0731">Sigma factor</keyword>
<evidence type="ECO:0000256" key="5">
    <source>
        <dbReference type="ARBA" id="ARBA00023163"/>
    </source>
</evidence>
<keyword evidence="10" id="KW-1185">Reference proteome</keyword>
<organism evidence="9 10">
    <name type="scientific">Pseudonocardia autotrophica</name>
    <name type="common">Amycolata autotrophica</name>
    <name type="synonym">Nocardia autotrophica</name>
    <dbReference type="NCBI Taxonomy" id="2074"/>
    <lineage>
        <taxon>Bacteria</taxon>
        <taxon>Bacillati</taxon>
        <taxon>Actinomycetota</taxon>
        <taxon>Actinomycetes</taxon>
        <taxon>Pseudonocardiales</taxon>
        <taxon>Pseudonocardiaceae</taxon>
        <taxon>Pseudonocardia</taxon>
    </lineage>
</organism>
<dbReference type="Pfam" id="PF04542">
    <property type="entry name" value="Sigma70_r2"/>
    <property type="match status" value="1"/>
</dbReference>
<keyword evidence="2" id="KW-0805">Transcription regulation</keyword>
<dbReference type="SUPFAM" id="SSF88659">
    <property type="entry name" value="Sigma3 and sigma4 domains of RNA polymerase sigma factors"/>
    <property type="match status" value="1"/>
</dbReference>
<dbReference type="GO" id="GO:0003677">
    <property type="term" value="F:DNA binding"/>
    <property type="evidence" value="ECO:0007669"/>
    <property type="project" value="UniProtKB-KW"/>
</dbReference>
<dbReference type="InterPro" id="IPR039425">
    <property type="entry name" value="RNA_pol_sigma-70-like"/>
</dbReference>
<dbReference type="InterPro" id="IPR007627">
    <property type="entry name" value="RNA_pol_sigma70_r2"/>
</dbReference>
<dbReference type="PANTHER" id="PTHR43133:SF52">
    <property type="entry name" value="ECF RNA POLYMERASE SIGMA FACTOR SIGL"/>
    <property type="match status" value="1"/>
</dbReference>
<dbReference type="Pfam" id="PF04545">
    <property type="entry name" value="Sigma70_r4"/>
    <property type="match status" value="1"/>
</dbReference>
<dbReference type="InterPro" id="IPR013325">
    <property type="entry name" value="RNA_pol_sigma_r2"/>
</dbReference>
<evidence type="ECO:0000259" key="7">
    <source>
        <dbReference type="Pfam" id="PF04542"/>
    </source>
</evidence>
<keyword evidence="5" id="KW-0804">Transcription</keyword>
<dbReference type="GO" id="GO:0016987">
    <property type="term" value="F:sigma factor activity"/>
    <property type="evidence" value="ECO:0007669"/>
    <property type="project" value="UniProtKB-KW"/>
</dbReference>
<gene>
    <name evidence="9" type="primary">sigL_2</name>
    <name evidence="9" type="ORF">BG845_06182</name>
</gene>
<protein>
    <submittedName>
        <fullName evidence="9">ECF RNA polymerase sigma factor SigL</fullName>
    </submittedName>
</protein>
<dbReference type="Gene3D" id="1.10.1740.10">
    <property type="match status" value="1"/>
</dbReference>
<dbReference type="CDD" id="cd06171">
    <property type="entry name" value="Sigma70_r4"/>
    <property type="match status" value="1"/>
</dbReference>
<evidence type="ECO:0000256" key="1">
    <source>
        <dbReference type="ARBA" id="ARBA00010641"/>
    </source>
</evidence>
<sequence>MMMARRRGLRSVGSPPGAPPTDPGLDTEAGLRAAYSAHGPEIYRYALRQLGDDGGAQEVVQEVFLRAWRRADSYDASLASLRVWLFAIARNVVVDEIRRLNVRPWRRQLTDEPESGRDSIGPAEDALVDTWLVEEALRRLRPEHRQAIVQAYLRGRPHAEIAAEAGVPVGTIRSRVFYGLKALRLAMDEMGVEP</sequence>
<evidence type="ECO:0000313" key="9">
    <source>
        <dbReference type="EMBL" id="OSY35315.1"/>
    </source>
</evidence>
<comment type="caution">
    <text evidence="9">The sequence shown here is derived from an EMBL/GenBank/DDBJ whole genome shotgun (WGS) entry which is preliminary data.</text>
</comment>
<dbReference type="InterPro" id="IPR036388">
    <property type="entry name" value="WH-like_DNA-bd_sf"/>
</dbReference>
<dbReference type="NCBIfam" id="TIGR02937">
    <property type="entry name" value="sigma70-ECF"/>
    <property type="match status" value="1"/>
</dbReference>
<feature type="region of interest" description="Disordered" evidence="6">
    <location>
        <begin position="1"/>
        <end position="28"/>
    </location>
</feature>
<dbReference type="SUPFAM" id="SSF88946">
    <property type="entry name" value="Sigma2 domain of RNA polymerase sigma factors"/>
    <property type="match status" value="1"/>
</dbReference>
<evidence type="ECO:0000313" key="10">
    <source>
        <dbReference type="Proteomes" id="UP000194360"/>
    </source>
</evidence>
<dbReference type="GO" id="GO:0006352">
    <property type="term" value="P:DNA-templated transcription initiation"/>
    <property type="evidence" value="ECO:0007669"/>
    <property type="project" value="InterPro"/>
</dbReference>
<dbReference type="STRING" id="2074.BG845_06182"/>
<feature type="domain" description="RNA polymerase sigma-70 region 4" evidence="8">
    <location>
        <begin position="136"/>
        <end position="184"/>
    </location>
</feature>
<dbReference type="Gene3D" id="1.10.10.10">
    <property type="entry name" value="Winged helix-like DNA-binding domain superfamily/Winged helix DNA-binding domain"/>
    <property type="match status" value="1"/>
</dbReference>
<reference evidence="9 10" key="1">
    <citation type="submission" date="2016-09" db="EMBL/GenBank/DDBJ databases">
        <title>Pseudonocardia autotrophica DSM535, a candidate organism with high potential of specific P450 cytochromes.</title>
        <authorList>
            <person name="Grumaz C."/>
            <person name="Vainshtein Y."/>
            <person name="Kirstahler P."/>
            <person name="Sohn K."/>
        </authorList>
    </citation>
    <scope>NUCLEOTIDE SEQUENCE [LARGE SCALE GENOMIC DNA]</scope>
    <source>
        <strain evidence="9 10">DSM 535</strain>
    </source>
</reference>
<evidence type="ECO:0000259" key="8">
    <source>
        <dbReference type="Pfam" id="PF04545"/>
    </source>
</evidence>
<evidence type="ECO:0000256" key="6">
    <source>
        <dbReference type="SAM" id="MobiDB-lite"/>
    </source>
</evidence>
<dbReference type="AlphaFoldDB" id="A0A1Y2MJ63"/>
<keyword evidence="4" id="KW-0238">DNA-binding</keyword>
<dbReference type="Proteomes" id="UP000194360">
    <property type="component" value="Unassembled WGS sequence"/>
</dbReference>
<dbReference type="InterPro" id="IPR007630">
    <property type="entry name" value="RNA_pol_sigma70_r4"/>
</dbReference>
<name>A0A1Y2MJ63_PSEAH</name>
<proteinExistence type="inferred from homology"/>
<dbReference type="InterPro" id="IPR013324">
    <property type="entry name" value="RNA_pol_sigma_r3/r4-like"/>
</dbReference>
<evidence type="ECO:0000256" key="3">
    <source>
        <dbReference type="ARBA" id="ARBA00023082"/>
    </source>
</evidence>
<comment type="similarity">
    <text evidence="1">Belongs to the sigma-70 factor family. ECF subfamily.</text>
</comment>
<evidence type="ECO:0000256" key="4">
    <source>
        <dbReference type="ARBA" id="ARBA00023125"/>
    </source>
</evidence>
<dbReference type="InterPro" id="IPR014284">
    <property type="entry name" value="RNA_pol_sigma-70_dom"/>
</dbReference>
<feature type="domain" description="RNA polymerase sigma-70 region 2" evidence="7">
    <location>
        <begin position="35"/>
        <end position="100"/>
    </location>
</feature>